<keyword evidence="1" id="KW-0067">ATP-binding</keyword>
<dbReference type="GO" id="GO:0006281">
    <property type="term" value="P:DNA repair"/>
    <property type="evidence" value="ECO:0007669"/>
    <property type="project" value="UniProtKB-KW"/>
</dbReference>
<dbReference type="Pfam" id="PF05970">
    <property type="entry name" value="PIF1"/>
    <property type="match status" value="1"/>
</dbReference>
<evidence type="ECO:0000259" key="3">
    <source>
        <dbReference type="Pfam" id="PF14214"/>
    </source>
</evidence>
<evidence type="ECO:0000256" key="1">
    <source>
        <dbReference type="RuleBase" id="RU363044"/>
    </source>
</evidence>
<keyword evidence="1" id="KW-0227">DNA damage</keyword>
<evidence type="ECO:0000259" key="2">
    <source>
        <dbReference type="Pfam" id="PF05970"/>
    </source>
</evidence>
<evidence type="ECO:0000313" key="5">
    <source>
        <dbReference type="Proteomes" id="UP000298663"/>
    </source>
</evidence>
<dbReference type="GO" id="GO:0006310">
    <property type="term" value="P:DNA recombination"/>
    <property type="evidence" value="ECO:0007669"/>
    <property type="project" value="UniProtKB-KW"/>
</dbReference>
<dbReference type="GO" id="GO:0000723">
    <property type="term" value="P:telomere maintenance"/>
    <property type="evidence" value="ECO:0007669"/>
    <property type="project" value="InterPro"/>
</dbReference>
<dbReference type="PANTHER" id="PTHR10492:SF57">
    <property type="entry name" value="ATP-DEPENDENT DNA HELICASE"/>
    <property type="match status" value="1"/>
</dbReference>
<dbReference type="GO" id="GO:0043139">
    <property type="term" value="F:5'-3' DNA helicase activity"/>
    <property type="evidence" value="ECO:0007669"/>
    <property type="project" value="UniProtKB-EC"/>
</dbReference>
<dbReference type="AlphaFoldDB" id="A0A4U5NVG6"/>
<dbReference type="GO" id="GO:0016887">
    <property type="term" value="F:ATP hydrolysis activity"/>
    <property type="evidence" value="ECO:0007669"/>
    <property type="project" value="RHEA"/>
</dbReference>
<keyword evidence="1" id="KW-0234">DNA repair</keyword>
<name>A0A4U5NVG6_STECR</name>
<proteinExistence type="inferred from homology"/>
<dbReference type="InterPro" id="IPR025476">
    <property type="entry name" value="Helitron_helicase-like"/>
</dbReference>
<keyword evidence="5" id="KW-1185">Reference proteome</keyword>
<reference evidence="4 5" key="2">
    <citation type="journal article" date="2019" name="G3 (Bethesda)">
        <title>Hybrid Assembly of the Genome of the Entomopathogenic Nematode Steinernema carpocapsae Identifies the X-Chromosome.</title>
        <authorList>
            <person name="Serra L."/>
            <person name="Macchietto M."/>
            <person name="Macias-Munoz A."/>
            <person name="McGill C.J."/>
            <person name="Rodriguez I.M."/>
            <person name="Rodriguez B."/>
            <person name="Murad R."/>
            <person name="Mortazavi A."/>
        </authorList>
    </citation>
    <scope>NUCLEOTIDE SEQUENCE [LARGE SCALE GENOMIC DNA]</scope>
    <source>
        <strain evidence="4 5">ALL</strain>
    </source>
</reference>
<reference evidence="4 5" key="1">
    <citation type="journal article" date="2015" name="Genome Biol.">
        <title>Comparative genomics of Steinernema reveals deeply conserved gene regulatory networks.</title>
        <authorList>
            <person name="Dillman A.R."/>
            <person name="Macchietto M."/>
            <person name="Porter C.F."/>
            <person name="Rogers A."/>
            <person name="Williams B."/>
            <person name="Antoshechkin I."/>
            <person name="Lee M.M."/>
            <person name="Goodwin Z."/>
            <person name="Lu X."/>
            <person name="Lewis E.E."/>
            <person name="Goodrich-Blair H."/>
            <person name="Stock S.P."/>
            <person name="Adams B.J."/>
            <person name="Sternberg P.W."/>
            <person name="Mortazavi A."/>
        </authorList>
    </citation>
    <scope>NUCLEOTIDE SEQUENCE [LARGE SCALE GENOMIC DNA]</scope>
    <source>
        <strain evidence="4 5">ALL</strain>
    </source>
</reference>
<dbReference type="STRING" id="34508.A0A4U5NVG6"/>
<comment type="catalytic activity">
    <reaction evidence="1">
        <text>ATP + H2O = ADP + phosphate + H(+)</text>
        <dbReference type="Rhea" id="RHEA:13065"/>
        <dbReference type="ChEBI" id="CHEBI:15377"/>
        <dbReference type="ChEBI" id="CHEBI:15378"/>
        <dbReference type="ChEBI" id="CHEBI:30616"/>
        <dbReference type="ChEBI" id="CHEBI:43474"/>
        <dbReference type="ChEBI" id="CHEBI:456216"/>
        <dbReference type="EC" id="5.6.2.3"/>
    </reaction>
</comment>
<keyword evidence="1" id="KW-0233">DNA recombination</keyword>
<feature type="domain" description="DNA helicase Pif1-like DEAD-box helicase" evidence="2">
    <location>
        <begin position="826"/>
        <end position="1034"/>
    </location>
</feature>
<evidence type="ECO:0000313" key="4">
    <source>
        <dbReference type="EMBL" id="TKR87214.1"/>
    </source>
</evidence>
<dbReference type="InterPro" id="IPR027417">
    <property type="entry name" value="P-loop_NTPase"/>
</dbReference>
<dbReference type="GO" id="GO:0005524">
    <property type="term" value="F:ATP binding"/>
    <property type="evidence" value="ECO:0007669"/>
    <property type="project" value="UniProtKB-KW"/>
</dbReference>
<keyword evidence="1" id="KW-0347">Helicase</keyword>
<organism evidence="4 5">
    <name type="scientific">Steinernema carpocapsae</name>
    <name type="common">Entomopathogenic nematode</name>
    <dbReference type="NCBI Taxonomy" id="34508"/>
    <lineage>
        <taxon>Eukaryota</taxon>
        <taxon>Metazoa</taxon>
        <taxon>Ecdysozoa</taxon>
        <taxon>Nematoda</taxon>
        <taxon>Chromadorea</taxon>
        <taxon>Rhabditida</taxon>
        <taxon>Tylenchina</taxon>
        <taxon>Panagrolaimomorpha</taxon>
        <taxon>Strongyloidoidea</taxon>
        <taxon>Steinernematidae</taxon>
        <taxon>Steinernema</taxon>
    </lineage>
</organism>
<dbReference type="Proteomes" id="UP000298663">
    <property type="component" value="Unassembled WGS sequence"/>
</dbReference>
<dbReference type="SUPFAM" id="SSF52540">
    <property type="entry name" value="P-loop containing nucleoside triphosphate hydrolases"/>
    <property type="match status" value="1"/>
</dbReference>
<dbReference type="InterPro" id="IPR010285">
    <property type="entry name" value="DNA_helicase_pif1-like_DEAD"/>
</dbReference>
<dbReference type="Gene3D" id="3.40.50.300">
    <property type="entry name" value="P-loop containing nucleotide triphosphate hydrolases"/>
    <property type="match status" value="1"/>
</dbReference>
<dbReference type="OrthoDB" id="5864836at2759"/>
<protein>
    <recommendedName>
        <fullName evidence="1">ATP-dependent DNA helicase</fullName>
        <ecNumber evidence="1">5.6.2.3</ecNumber>
    </recommendedName>
</protein>
<dbReference type="PANTHER" id="PTHR10492">
    <property type="match status" value="1"/>
</dbReference>
<dbReference type="EMBL" id="AZBU02000003">
    <property type="protein sequence ID" value="TKR87214.1"/>
    <property type="molecule type" value="Genomic_DNA"/>
</dbReference>
<comment type="caution">
    <text evidence="4">The sequence shown here is derived from an EMBL/GenBank/DDBJ whole genome shotgun (WGS) entry which is preliminary data.</text>
</comment>
<sequence>MASSIRKEWLLKQDSDDEVDFEAVALPEHVPADLLSTSRNAEQCLSVYDSSYLPQNTTDIDSDSDEHLISANLVHDYDLPSDEEELAAQTFEVENLSTEGHHHQNVSLRQHLLFKCQRRKGWKNRFTASRKLGQFWLIDTFMRIIRQRGDGIRKNFTQTTTTTKKNFLLYMNQLASRRNRRIGALTYIPQHVPGSPRYLRQKFKNAVALSNKLGHPDLFITFTASAKWKEFKENIPKGETFADHPFLVAEVFMKKLKQLLKDICGTRPTENAATRKKRKTEHKNRTLKKGIFGEVSWYVYSIEFQQRGLPHAHIVISLADPYKPRTPEDIDKICQAELPIVPEDVTDPNYSKQKKLRELVELLMIHTPCEQNSNAYCRKNMKPHWKMCRKHFPKSFENFSHSSTMTTQFFVDQIMANAPGIYLNSYATNQHVVAYNKLLLHKYQSHINVEIISNLRVLKYLYKYLFKGFNRALLETIERTAVDNGTPRGDVGAMTATNNILYPKGLNLPKGVLLERDKQAKILLTNSTGGTTDDNGQNLLVYDEVQMVEDLRAVTSCEAAWETSAYPMNGSSHIVATCYIHEPNGETLIIPKHQEEEVLHRLREDHNEIPSMLKAWFHINSHPPNERIRTLLQELTFRDMPKYFTYKKPKWIFKQRTNEDRIVCRVESVHPRYLEKFAIRLLAMNKKFIRNFEELKTVDGELCPTFADAATKMGLMTNEREWHLTMEDAIQTEMPINIRRLFASILVFCAPADPRLLWDMYKKEARALFHIRSILRHHNFELNDFYLPDVNKSLLGHDRELVDDGSEMYASYAEIQSRAASLLQDLNTEQESVYREVMQERNDINGRRLFFIEGSGGCGKTFLYESLYYGLRAQGHKVLSVAHTGVAATLLPNGSTVHRAFGIPLTTEEDMQSHIDLASHRAEELKQVDVVLWDESTMSDRRVYNCVDRLLRALHDEADEEAFGGVMIIAGGDWKQTLPIVPEARGQGVLDYTLKQSTLWPHFKHFSLKTNMRAITDSDYADFILQVGSGEGCDDQDRVAVPRTILYPNENEVLNFVFPNDGSSWSNRSILTPTNEVSLELANKNKLDP</sequence>
<gene>
    <name evidence="4" type="ORF">L596_011651</name>
</gene>
<dbReference type="EC" id="5.6.2.3" evidence="1"/>
<comment type="cofactor">
    <cofactor evidence="1">
        <name>Mg(2+)</name>
        <dbReference type="ChEBI" id="CHEBI:18420"/>
    </cofactor>
</comment>
<feature type="domain" description="Helitron helicase-like" evidence="3">
    <location>
        <begin position="111"/>
        <end position="316"/>
    </location>
</feature>
<keyword evidence="1" id="KW-0378">Hydrolase</keyword>
<comment type="similarity">
    <text evidence="1">Belongs to the helicase family.</text>
</comment>
<accession>A0A4U5NVG6</accession>
<dbReference type="Pfam" id="PF14214">
    <property type="entry name" value="Helitron_like_N"/>
    <property type="match status" value="1"/>
</dbReference>
<keyword evidence="1" id="KW-0547">Nucleotide-binding</keyword>